<accession>A0A1M6JUV5</accession>
<feature type="domain" description="Ribosomal protein eL8/eL30/eS12/Gadd45" evidence="1">
    <location>
        <begin position="8"/>
        <end position="78"/>
    </location>
</feature>
<keyword evidence="2" id="KW-0687">Ribonucleoprotein</keyword>
<dbReference type="GO" id="GO:0005840">
    <property type="term" value="C:ribosome"/>
    <property type="evidence" value="ECO:0007669"/>
    <property type="project" value="UniProtKB-KW"/>
</dbReference>
<dbReference type="Pfam" id="PF01248">
    <property type="entry name" value="Ribosomal_L7Ae"/>
    <property type="match status" value="1"/>
</dbReference>
<gene>
    <name evidence="2" type="ORF">SAMN05444401_3236</name>
</gene>
<evidence type="ECO:0000313" key="3">
    <source>
        <dbReference type="Proteomes" id="UP000184080"/>
    </source>
</evidence>
<dbReference type="PRINTS" id="PR00884">
    <property type="entry name" value="RIBOSOMALHS6"/>
</dbReference>
<dbReference type="SUPFAM" id="SSF55315">
    <property type="entry name" value="L30e-like"/>
    <property type="match status" value="1"/>
</dbReference>
<organism evidence="2 3">
    <name type="scientific">Clostridium amylolyticum</name>
    <dbReference type="NCBI Taxonomy" id="1121298"/>
    <lineage>
        <taxon>Bacteria</taxon>
        <taxon>Bacillati</taxon>
        <taxon>Bacillota</taxon>
        <taxon>Clostridia</taxon>
        <taxon>Eubacteriales</taxon>
        <taxon>Clostridiaceae</taxon>
        <taxon>Clostridium</taxon>
    </lineage>
</organism>
<dbReference type="RefSeq" id="WP_073008972.1">
    <property type="nucleotide sequence ID" value="NZ_FQZO01000005.1"/>
</dbReference>
<dbReference type="Proteomes" id="UP000184080">
    <property type="component" value="Unassembled WGS sequence"/>
</dbReference>
<dbReference type="InterPro" id="IPR004038">
    <property type="entry name" value="Ribosomal_eL8/eL30/eS12/Gad45"/>
</dbReference>
<evidence type="ECO:0000259" key="1">
    <source>
        <dbReference type="Pfam" id="PF01248"/>
    </source>
</evidence>
<sequence>MVDRLQGNKVVGIKQTTKAIKNGKGDVLYVAKDADDKVINPLIELANNNMVNIVFIETMSQLGKLSGIDVGTAATLILKE</sequence>
<reference evidence="2 3" key="1">
    <citation type="submission" date="2016-11" db="EMBL/GenBank/DDBJ databases">
        <authorList>
            <person name="Jaros S."/>
            <person name="Januszkiewicz K."/>
            <person name="Wedrychowicz H."/>
        </authorList>
    </citation>
    <scope>NUCLEOTIDE SEQUENCE [LARGE SCALE GENOMIC DNA]</scope>
    <source>
        <strain evidence="2 3">DSM 21864</strain>
    </source>
</reference>
<protein>
    <submittedName>
        <fullName evidence="2">Large subunit ribosomal protein L7A</fullName>
    </submittedName>
</protein>
<dbReference type="Gene3D" id="3.30.1330.30">
    <property type="match status" value="1"/>
</dbReference>
<dbReference type="InterPro" id="IPR029064">
    <property type="entry name" value="Ribosomal_eL30-like_sf"/>
</dbReference>
<name>A0A1M6JUV5_9CLOT</name>
<keyword evidence="2" id="KW-0689">Ribosomal protein</keyword>
<dbReference type="STRING" id="1121298.SAMN05444401_3236"/>
<keyword evidence="3" id="KW-1185">Reference proteome</keyword>
<dbReference type="EMBL" id="FQZO01000005">
    <property type="protein sequence ID" value="SHJ50456.1"/>
    <property type="molecule type" value="Genomic_DNA"/>
</dbReference>
<evidence type="ECO:0000313" key="2">
    <source>
        <dbReference type="EMBL" id="SHJ50456.1"/>
    </source>
</evidence>
<dbReference type="OrthoDB" id="2353623at2"/>
<dbReference type="AlphaFoldDB" id="A0A1M6JUV5"/>
<proteinExistence type="predicted"/>